<dbReference type="SUPFAM" id="SSF49344">
    <property type="entry name" value="CBD9-like"/>
    <property type="match status" value="1"/>
</dbReference>
<evidence type="ECO:0008006" key="3">
    <source>
        <dbReference type="Google" id="ProtNLM"/>
    </source>
</evidence>
<proteinExistence type="predicted"/>
<evidence type="ECO:0000313" key="2">
    <source>
        <dbReference type="Proteomes" id="UP000316304"/>
    </source>
</evidence>
<name>A0A5C6CAX0_9BACT</name>
<protein>
    <recommendedName>
        <fullName evidence="3">Carbohydrate-binding domain-containing protein</fullName>
    </recommendedName>
</protein>
<dbReference type="EMBL" id="SJPT01000007">
    <property type="protein sequence ID" value="TWU21047.1"/>
    <property type="molecule type" value="Genomic_DNA"/>
</dbReference>
<dbReference type="AlphaFoldDB" id="A0A5C6CAX0"/>
<comment type="caution">
    <text evidence="1">The sequence shown here is derived from an EMBL/GenBank/DDBJ whole genome shotgun (WGS) entry which is preliminary data.</text>
</comment>
<accession>A0A5C6CAX0</accession>
<sequence>MASLVNALRSTVADGIRGRERLGFKGCVRPEPIELSKSVSLLSDSPPETKPEPLLDPSFLFRFEIRLLEDAMTWTSKGLTLPESCRLPSFGALGDRPVFADVRMAWNANGIGLNISVVGKRQLPWCRDSRLDDSDGFHFWIDTRCSPGIHRATQYCHRFLWMPMGGGPKRENPVAAWIPINRARANPKPVSPTELKIAAYPRHDGYQMSGFVPASALTGFDPTDQPRIGMYYAVVDRELGWQTFMLGPEYPVLEDPSLWGEAVLG</sequence>
<reference evidence="1 2" key="1">
    <citation type="submission" date="2019-02" db="EMBL/GenBank/DDBJ databases">
        <title>Deep-cultivation of Planctomycetes and their phenomic and genomic characterization uncovers novel biology.</title>
        <authorList>
            <person name="Wiegand S."/>
            <person name="Jogler M."/>
            <person name="Boedeker C."/>
            <person name="Pinto D."/>
            <person name="Vollmers J."/>
            <person name="Rivas-Marin E."/>
            <person name="Kohn T."/>
            <person name="Peeters S.H."/>
            <person name="Heuer A."/>
            <person name="Rast P."/>
            <person name="Oberbeckmann S."/>
            <person name="Bunk B."/>
            <person name="Jeske O."/>
            <person name="Meyerdierks A."/>
            <person name="Storesund J.E."/>
            <person name="Kallscheuer N."/>
            <person name="Luecker S."/>
            <person name="Lage O.M."/>
            <person name="Pohl T."/>
            <person name="Merkel B.J."/>
            <person name="Hornburger P."/>
            <person name="Mueller R.-W."/>
            <person name="Bruemmer F."/>
            <person name="Labrenz M."/>
            <person name="Spormann A.M."/>
            <person name="Op Den Camp H."/>
            <person name="Overmann J."/>
            <person name="Amann R."/>
            <person name="Jetten M.S.M."/>
            <person name="Mascher T."/>
            <person name="Medema M.H."/>
            <person name="Devos D.P."/>
            <person name="Kaster A.-K."/>
            <person name="Ovreas L."/>
            <person name="Rohde M."/>
            <person name="Galperin M.Y."/>
            <person name="Jogler C."/>
        </authorList>
    </citation>
    <scope>NUCLEOTIDE SEQUENCE [LARGE SCALE GENOMIC DNA]</scope>
    <source>
        <strain evidence="1 2">Pla52o</strain>
    </source>
</reference>
<dbReference type="Gene3D" id="2.60.40.1190">
    <property type="match status" value="1"/>
</dbReference>
<gene>
    <name evidence="1" type="ORF">Pla52o_40790</name>
</gene>
<dbReference type="CDD" id="cd00241">
    <property type="entry name" value="DOMON_like"/>
    <property type="match status" value="1"/>
</dbReference>
<evidence type="ECO:0000313" key="1">
    <source>
        <dbReference type="EMBL" id="TWU21047.1"/>
    </source>
</evidence>
<organism evidence="1 2">
    <name type="scientific">Novipirellula galeiformis</name>
    <dbReference type="NCBI Taxonomy" id="2528004"/>
    <lineage>
        <taxon>Bacteria</taxon>
        <taxon>Pseudomonadati</taxon>
        <taxon>Planctomycetota</taxon>
        <taxon>Planctomycetia</taxon>
        <taxon>Pirellulales</taxon>
        <taxon>Pirellulaceae</taxon>
        <taxon>Novipirellula</taxon>
    </lineage>
</organism>
<keyword evidence="2" id="KW-1185">Reference proteome</keyword>
<dbReference type="Proteomes" id="UP000316304">
    <property type="component" value="Unassembled WGS sequence"/>
</dbReference>